<evidence type="ECO:0000256" key="2">
    <source>
        <dbReference type="ARBA" id="ARBA00022448"/>
    </source>
</evidence>
<dbReference type="InterPro" id="IPR048634">
    <property type="entry name" value="SecD_SecF_C"/>
</dbReference>
<dbReference type="InterPro" id="IPR055344">
    <property type="entry name" value="SecD_SecF_C_bact"/>
</dbReference>
<feature type="domain" description="Protein export membrane protein SecD/SecF C-terminal" evidence="10">
    <location>
        <begin position="119"/>
        <end position="296"/>
    </location>
</feature>
<evidence type="ECO:0000256" key="9">
    <source>
        <dbReference type="HAMAP-Rule" id="MF_01464"/>
    </source>
</evidence>
<gene>
    <name evidence="9 11" type="primary">secF</name>
    <name evidence="11" type="ORF">ACFPTR_13235</name>
</gene>
<name>A0ABW0U8K7_9BACI</name>
<comment type="similarity">
    <text evidence="9">Belongs to the SecD/SecF family. SecF subfamily.</text>
</comment>
<protein>
    <recommendedName>
        <fullName evidence="9">Protein-export membrane protein SecF</fullName>
    </recommendedName>
</protein>
<evidence type="ECO:0000313" key="12">
    <source>
        <dbReference type="Proteomes" id="UP001596143"/>
    </source>
</evidence>
<dbReference type="Pfam" id="PF07549">
    <property type="entry name" value="Sec_GG"/>
    <property type="match status" value="1"/>
</dbReference>
<dbReference type="PANTHER" id="PTHR30081">
    <property type="entry name" value="PROTEIN-EXPORT MEMBRANE PROTEIN SEC"/>
    <property type="match status" value="1"/>
</dbReference>
<dbReference type="PRINTS" id="PR01755">
    <property type="entry name" value="SECFTRNLCASE"/>
</dbReference>
<dbReference type="InterPro" id="IPR005665">
    <property type="entry name" value="SecF_bac"/>
</dbReference>
<dbReference type="Gene3D" id="1.20.1640.10">
    <property type="entry name" value="Multidrug efflux transporter AcrB transmembrane domain"/>
    <property type="match status" value="1"/>
</dbReference>
<dbReference type="Pfam" id="PF02355">
    <property type="entry name" value="SecD_SecF_C"/>
    <property type="match status" value="1"/>
</dbReference>
<comment type="subunit">
    <text evidence="9">Forms a complex with SecD. Part of the essential Sec protein translocation apparatus which comprises SecA, SecYEG and auxiliary proteins SecDF. Other proteins may also be involved.</text>
</comment>
<dbReference type="InterPro" id="IPR022645">
    <property type="entry name" value="SecD/SecF_bac"/>
</dbReference>
<comment type="subcellular location">
    <subcellularLocation>
        <location evidence="1 9">Cell membrane</location>
        <topology evidence="1 9">Multi-pass membrane protein</topology>
    </subcellularLocation>
</comment>
<feature type="transmembrane region" description="Helical" evidence="9">
    <location>
        <begin position="160"/>
        <end position="183"/>
    </location>
</feature>
<keyword evidence="7 9" id="KW-0811">Translocation</keyword>
<dbReference type="InterPro" id="IPR022813">
    <property type="entry name" value="SecD/SecF_arch_bac"/>
</dbReference>
<evidence type="ECO:0000256" key="4">
    <source>
        <dbReference type="ARBA" id="ARBA00022692"/>
    </source>
</evidence>
<feature type="transmembrane region" description="Helical" evidence="9">
    <location>
        <begin position="134"/>
        <end position="153"/>
    </location>
</feature>
<dbReference type="PANTHER" id="PTHR30081:SF8">
    <property type="entry name" value="PROTEIN TRANSLOCASE SUBUNIT SECF"/>
    <property type="match status" value="1"/>
</dbReference>
<feature type="transmembrane region" description="Helical" evidence="9">
    <location>
        <begin position="189"/>
        <end position="208"/>
    </location>
</feature>
<keyword evidence="5 9" id="KW-0653">Protein transport</keyword>
<keyword evidence="12" id="KW-1185">Reference proteome</keyword>
<keyword evidence="8 9" id="KW-0472">Membrane</keyword>
<sequence>MKSVIFDSRKKVIPFVKHRKKFYIFTLIATLLGIVLLSTAGLNLGIDFESGTRVEVMAEETLTEEKVMEDFSSAGQGYEPDDVTLAGESNQMAHATFIGTLTQEEIFEIQAYFSEAYGSEPSVSTVSPQVGQELAKNAFISVLIASLGIVIYVSIRFHYLFGISTIIALIHDAFFIIVLFSLVRFEVNVPFIAAVLTIVGYSINDTIVTFDRIRENLRATDKIKNFDDLAYVVDLSLTQTLSRTVNTILTVIFAASAIFVFGGEAIRSFAFALLVGLIAGTYSSLFLAAQIWTDWKWKSMQREKKKPKKQEEELEPEI</sequence>
<organism evidence="11 12">
    <name type="scientific">Aliibacillus thermotolerans</name>
    <dbReference type="NCBI Taxonomy" id="1834418"/>
    <lineage>
        <taxon>Bacteria</taxon>
        <taxon>Bacillati</taxon>
        <taxon>Bacillota</taxon>
        <taxon>Bacilli</taxon>
        <taxon>Bacillales</taxon>
        <taxon>Bacillaceae</taxon>
        <taxon>Aliibacillus</taxon>
    </lineage>
</organism>
<dbReference type="RefSeq" id="WP_333723936.1">
    <property type="nucleotide sequence ID" value="NZ_JBHSPF010000068.1"/>
</dbReference>
<dbReference type="EMBL" id="JBHSPF010000068">
    <property type="protein sequence ID" value="MFC5629812.1"/>
    <property type="molecule type" value="Genomic_DNA"/>
</dbReference>
<dbReference type="InterPro" id="IPR022646">
    <property type="entry name" value="SecD/SecF_CS"/>
</dbReference>
<evidence type="ECO:0000256" key="6">
    <source>
        <dbReference type="ARBA" id="ARBA00022989"/>
    </source>
</evidence>
<reference evidence="12" key="1">
    <citation type="journal article" date="2019" name="Int. J. Syst. Evol. Microbiol.">
        <title>The Global Catalogue of Microorganisms (GCM) 10K type strain sequencing project: providing services to taxonomists for standard genome sequencing and annotation.</title>
        <authorList>
            <consortium name="The Broad Institute Genomics Platform"/>
            <consortium name="The Broad Institute Genome Sequencing Center for Infectious Disease"/>
            <person name="Wu L."/>
            <person name="Ma J."/>
        </authorList>
    </citation>
    <scope>NUCLEOTIDE SEQUENCE [LARGE SCALE GENOMIC DNA]</scope>
    <source>
        <strain evidence="12">CGMCC 1.15790</strain>
    </source>
</reference>
<keyword evidence="6 9" id="KW-1133">Transmembrane helix</keyword>
<dbReference type="NCBIfam" id="TIGR00916">
    <property type="entry name" value="2A0604s01"/>
    <property type="match status" value="1"/>
</dbReference>
<evidence type="ECO:0000259" key="10">
    <source>
        <dbReference type="Pfam" id="PF02355"/>
    </source>
</evidence>
<dbReference type="SUPFAM" id="SSF82866">
    <property type="entry name" value="Multidrug efflux transporter AcrB transmembrane domain"/>
    <property type="match status" value="1"/>
</dbReference>
<proteinExistence type="inferred from homology"/>
<feature type="transmembrane region" description="Helical" evidence="9">
    <location>
        <begin position="21"/>
        <end position="46"/>
    </location>
</feature>
<evidence type="ECO:0000256" key="7">
    <source>
        <dbReference type="ARBA" id="ARBA00023010"/>
    </source>
</evidence>
<dbReference type="HAMAP" id="MF_01464_B">
    <property type="entry name" value="SecF_B"/>
    <property type="match status" value="1"/>
</dbReference>
<dbReference type="Proteomes" id="UP001596143">
    <property type="component" value="Unassembled WGS sequence"/>
</dbReference>
<feature type="transmembrane region" description="Helical" evidence="9">
    <location>
        <begin position="245"/>
        <end position="263"/>
    </location>
</feature>
<evidence type="ECO:0000256" key="3">
    <source>
        <dbReference type="ARBA" id="ARBA00022475"/>
    </source>
</evidence>
<keyword evidence="2 9" id="KW-0813">Transport</keyword>
<evidence type="ECO:0000256" key="1">
    <source>
        <dbReference type="ARBA" id="ARBA00004651"/>
    </source>
</evidence>
<dbReference type="NCBIfam" id="TIGR00966">
    <property type="entry name" value="transloc_SecF"/>
    <property type="match status" value="1"/>
</dbReference>
<keyword evidence="4 9" id="KW-0812">Transmembrane</keyword>
<evidence type="ECO:0000313" key="11">
    <source>
        <dbReference type="EMBL" id="MFC5629812.1"/>
    </source>
</evidence>
<evidence type="ECO:0000256" key="5">
    <source>
        <dbReference type="ARBA" id="ARBA00022927"/>
    </source>
</evidence>
<comment type="function">
    <text evidence="9">Part of the Sec protein translocase complex. Interacts with the SecYEG preprotein conducting channel. SecDF uses the proton motive force (PMF) to complete protein translocation after the ATP-dependent function of SecA.</text>
</comment>
<comment type="caution">
    <text evidence="11">The sequence shown here is derived from an EMBL/GenBank/DDBJ whole genome shotgun (WGS) entry which is preliminary data.</text>
</comment>
<feature type="transmembrane region" description="Helical" evidence="9">
    <location>
        <begin position="269"/>
        <end position="292"/>
    </location>
</feature>
<evidence type="ECO:0000256" key="8">
    <source>
        <dbReference type="ARBA" id="ARBA00023136"/>
    </source>
</evidence>
<keyword evidence="3 9" id="KW-1003">Cell membrane</keyword>
<accession>A0ABW0U8K7</accession>